<evidence type="ECO:0000313" key="2">
    <source>
        <dbReference type="Proteomes" id="UP000680656"/>
    </source>
</evidence>
<organism evidence="1 2">
    <name type="scientific">Methanospirillum purgamenti</name>
    <dbReference type="NCBI Taxonomy" id="2834276"/>
    <lineage>
        <taxon>Archaea</taxon>
        <taxon>Methanobacteriati</taxon>
        <taxon>Methanobacteriota</taxon>
        <taxon>Stenosarchaea group</taxon>
        <taxon>Methanomicrobia</taxon>
        <taxon>Methanomicrobiales</taxon>
        <taxon>Methanospirillaceae</taxon>
        <taxon>Methanospirillum</taxon>
    </lineage>
</organism>
<dbReference type="RefSeq" id="WP_214418280.1">
    <property type="nucleotide sequence ID" value="NZ_CP075546.1"/>
</dbReference>
<name>A0A8E7AYC1_9EURY</name>
<sequence length="192" mass="22010">MTRRYDTLQKINQNTFSIYVAPSRDLQQALVSGPVQTIHSPITYLFFGYDEPLLILPSHLKHRIYFRRIEGLAGLIGAMKKDDSGVLFIQYSRDHIEENESNIHFLAEECITHARHIAPVVILSVNHDHIIEQLGLLSDRYIILTDKTRKTIAGNKCAKQKTLHECISLPPSIHPLQPTKQYGQQSLWRSSQ</sequence>
<dbReference type="Proteomes" id="UP000680656">
    <property type="component" value="Chromosome"/>
</dbReference>
<protein>
    <submittedName>
        <fullName evidence="1">Uncharacterized protein</fullName>
    </submittedName>
</protein>
<evidence type="ECO:0000313" key="1">
    <source>
        <dbReference type="EMBL" id="QVV87459.1"/>
    </source>
</evidence>
<keyword evidence="2" id="KW-1185">Reference proteome</keyword>
<reference evidence="1 2" key="1">
    <citation type="submission" date="2021-05" db="EMBL/GenBank/DDBJ databases">
        <title>A novel Methanospirillum isolate from a pyrite-forming mixed culture.</title>
        <authorList>
            <person name="Bunk B."/>
            <person name="Sproer C."/>
            <person name="Spring S."/>
            <person name="Pester M."/>
        </authorList>
    </citation>
    <scope>NUCLEOTIDE SEQUENCE [LARGE SCALE GENOMIC DNA]</scope>
    <source>
        <strain evidence="1 2">J.3.6.1-F.2.7.3</strain>
    </source>
</reference>
<dbReference type="GeneID" id="65097258"/>
<dbReference type="KEGG" id="mrtj:KHC33_08700"/>
<accession>A0A8E7AYC1</accession>
<proteinExistence type="predicted"/>
<dbReference type="EMBL" id="CP075546">
    <property type="protein sequence ID" value="QVV87459.1"/>
    <property type="molecule type" value="Genomic_DNA"/>
</dbReference>
<dbReference type="AlphaFoldDB" id="A0A8E7AYC1"/>
<gene>
    <name evidence="1" type="ORF">KHC33_08700</name>
</gene>